<accession>A0A6J5MV21</accession>
<keyword evidence="1" id="KW-1133">Transmembrane helix</keyword>
<keyword evidence="1" id="KW-0472">Membrane</keyword>
<dbReference type="EMBL" id="LR796484">
    <property type="protein sequence ID" value="CAB4147469.1"/>
    <property type="molecule type" value="Genomic_DNA"/>
</dbReference>
<dbReference type="EMBL" id="LR796666">
    <property type="protein sequence ID" value="CAB4158269.1"/>
    <property type="molecule type" value="Genomic_DNA"/>
</dbReference>
<gene>
    <name evidence="2" type="ORF">UFOVP429_30</name>
    <name evidence="3" type="ORF">UFOVP696_137</name>
</gene>
<evidence type="ECO:0000313" key="3">
    <source>
        <dbReference type="EMBL" id="CAB4158269.1"/>
    </source>
</evidence>
<reference evidence="2" key="1">
    <citation type="submission" date="2020-04" db="EMBL/GenBank/DDBJ databases">
        <authorList>
            <person name="Chiriac C."/>
            <person name="Salcher M."/>
            <person name="Ghai R."/>
            <person name="Kavagutti S V."/>
        </authorList>
    </citation>
    <scope>NUCLEOTIDE SEQUENCE</scope>
</reference>
<sequence>MGIHVSLLDKVTLAVILSGQLGIVLTYILRLEKKLVRIEYQLYENGGSSMKDQMNDTREDLTHLKTDFLVLKAKLGE</sequence>
<protein>
    <submittedName>
        <fullName evidence="2">Uncharacterized protein</fullName>
    </submittedName>
</protein>
<proteinExistence type="predicted"/>
<feature type="transmembrane region" description="Helical" evidence="1">
    <location>
        <begin position="12"/>
        <end position="29"/>
    </location>
</feature>
<name>A0A6J5MV21_9CAUD</name>
<keyword evidence="1" id="KW-0812">Transmembrane</keyword>
<evidence type="ECO:0000313" key="2">
    <source>
        <dbReference type="EMBL" id="CAB4147469.1"/>
    </source>
</evidence>
<organism evidence="2">
    <name type="scientific">uncultured Caudovirales phage</name>
    <dbReference type="NCBI Taxonomy" id="2100421"/>
    <lineage>
        <taxon>Viruses</taxon>
        <taxon>Duplodnaviria</taxon>
        <taxon>Heunggongvirae</taxon>
        <taxon>Uroviricota</taxon>
        <taxon>Caudoviricetes</taxon>
        <taxon>Peduoviridae</taxon>
        <taxon>Maltschvirus</taxon>
        <taxon>Maltschvirus maltsch</taxon>
    </lineage>
</organism>
<evidence type="ECO:0000256" key="1">
    <source>
        <dbReference type="SAM" id="Phobius"/>
    </source>
</evidence>